<evidence type="ECO:0000313" key="10">
    <source>
        <dbReference type="EMBL" id="KHN69632.1"/>
    </source>
</evidence>
<evidence type="ECO:0000256" key="7">
    <source>
        <dbReference type="SAM" id="Coils"/>
    </source>
</evidence>
<comment type="similarity">
    <text evidence="6">Belongs to the DEAD box helicase family.</text>
</comment>
<dbReference type="InParanoid" id="A0A0B2UKS4"/>
<dbReference type="PANTHER" id="PTHR47959:SF24">
    <property type="entry name" value="ATP-DEPENDENT RNA HELICASE"/>
    <property type="match status" value="1"/>
</dbReference>
<evidence type="ECO:0000256" key="2">
    <source>
        <dbReference type="ARBA" id="ARBA00022801"/>
    </source>
</evidence>
<keyword evidence="11" id="KW-1185">Reference proteome</keyword>
<dbReference type="GO" id="GO:0005829">
    <property type="term" value="C:cytosol"/>
    <property type="evidence" value="ECO:0007669"/>
    <property type="project" value="TreeGrafter"/>
</dbReference>
<dbReference type="SUPFAM" id="SSF52540">
    <property type="entry name" value="P-loop containing nucleoside triphosphate hydrolases"/>
    <property type="match status" value="1"/>
</dbReference>
<dbReference type="RefSeq" id="XP_014563674.1">
    <property type="nucleotide sequence ID" value="XM_014708188.1"/>
</dbReference>
<feature type="domain" description="Helicase C-terminal" evidence="9">
    <location>
        <begin position="213"/>
        <end position="373"/>
    </location>
</feature>
<dbReference type="InterPro" id="IPR044742">
    <property type="entry name" value="DEAD/DEAH_RhlB"/>
</dbReference>
<dbReference type="SMART" id="SM00490">
    <property type="entry name" value="HELICc"/>
    <property type="match status" value="1"/>
</dbReference>
<evidence type="ECO:0000256" key="4">
    <source>
        <dbReference type="ARBA" id="ARBA00022840"/>
    </source>
</evidence>
<dbReference type="PROSITE" id="PS00039">
    <property type="entry name" value="DEAD_ATP_HELICASE"/>
    <property type="match status" value="1"/>
</dbReference>
<dbReference type="InterPro" id="IPR001650">
    <property type="entry name" value="Helicase_C-like"/>
</dbReference>
<keyword evidence="1 6" id="KW-0547">Nucleotide-binding</keyword>
<dbReference type="GeneID" id="26261691"/>
<dbReference type="PROSITE" id="PS51194">
    <property type="entry name" value="HELICASE_CTER"/>
    <property type="match status" value="1"/>
</dbReference>
<evidence type="ECO:0000256" key="1">
    <source>
        <dbReference type="ARBA" id="ARBA00022741"/>
    </source>
</evidence>
<dbReference type="InterPro" id="IPR027417">
    <property type="entry name" value="P-loop_NTPase"/>
</dbReference>
<gene>
    <name evidence="10" type="ORF">M896_050380</name>
</gene>
<dbReference type="CDD" id="cd18787">
    <property type="entry name" value="SF2_C_DEAD"/>
    <property type="match status" value="1"/>
</dbReference>
<dbReference type="Proteomes" id="UP000031056">
    <property type="component" value="Unassembled WGS sequence"/>
</dbReference>
<dbReference type="PANTHER" id="PTHR47959">
    <property type="entry name" value="ATP-DEPENDENT RNA HELICASE RHLE-RELATED"/>
    <property type="match status" value="1"/>
</dbReference>
<reference evidence="10 11" key="1">
    <citation type="journal article" date="2014" name="MBio">
        <title>The Ordospora colligata genome; evolution of extreme reduction in microsporidia and host-to-parasite horizontal gene transfer.</title>
        <authorList>
            <person name="Pombert J.-F."/>
            <person name="Haag K.L."/>
            <person name="Beidas S."/>
            <person name="Ebert D."/>
            <person name="Keeling P.J."/>
        </authorList>
    </citation>
    <scope>NUCLEOTIDE SEQUENCE [LARGE SCALE GENOMIC DNA]</scope>
    <source>
        <strain evidence="10 11">OC4</strain>
    </source>
</reference>
<dbReference type="AlphaFoldDB" id="A0A0B2UKS4"/>
<dbReference type="STRING" id="1354746.A0A0B2UKS4"/>
<dbReference type="PROSITE" id="PS51192">
    <property type="entry name" value="HELICASE_ATP_BIND_1"/>
    <property type="match status" value="1"/>
</dbReference>
<dbReference type="OrthoDB" id="10261904at2759"/>
<sequence length="403" mass="44770">MRIDELKIDDLLVNACKENGIVEATKIQEQVIPVAMGGRDVVAISQTGSGKTLAFILPIVSCLLSRDRSFYCLIIAPTRELSSQIVECLGMFKSTGLRTCLLVGGVSFGVQTSMLAKHPHIVVGTPGRIAEHILKTKSFKIDRVRKVVLDEADRFFEQDFGSDLDTIFGSLRSKRQTLLFTATMPDKVCELSKSILVNPKTIKVVEGYETVETLKEYYVFVPMNWKNSSLVEMLGMHPGEAAIVFVSMCVSAQIVCLALNRLGIHSEALHGGLEQEKRDMVVNKFKRNEFDVLVCTDVGSRGLDICHVGLVINFDVPKNGKDYIHRVGRTARAGKCGTAVTFVTQYDVEQIQRIEFALGKKLEGLEVSRCSDSDNRMVEEAVEAAKDDLKQITKSKNRYRKKA</sequence>
<evidence type="ECO:0000259" key="8">
    <source>
        <dbReference type="PROSITE" id="PS51192"/>
    </source>
</evidence>
<dbReference type="GO" id="GO:0003724">
    <property type="term" value="F:RNA helicase activity"/>
    <property type="evidence" value="ECO:0007669"/>
    <property type="project" value="TreeGrafter"/>
</dbReference>
<name>A0A0B2UKS4_9MICR</name>
<evidence type="ECO:0000256" key="5">
    <source>
        <dbReference type="ARBA" id="ARBA00022884"/>
    </source>
</evidence>
<dbReference type="GO" id="GO:0003723">
    <property type="term" value="F:RNA binding"/>
    <property type="evidence" value="ECO:0007669"/>
    <property type="project" value="UniProtKB-KW"/>
</dbReference>
<dbReference type="Pfam" id="PF00271">
    <property type="entry name" value="Helicase_C"/>
    <property type="match status" value="1"/>
</dbReference>
<dbReference type="GO" id="GO:0005524">
    <property type="term" value="F:ATP binding"/>
    <property type="evidence" value="ECO:0007669"/>
    <property type="project" value="UniProtKB-KW"/>
</dbReference>
<keyword evidence="3 6" id="KW-0347">Helicase</keyword>
<comment type="caution">
    <text evidence="10">The sequence shown here is derived from an EMBL/GenBank/DDBJ whole genome shotgun (WGS) entry which is preliminary data.</text>
</comment>
<proteinExistence type="inferred from homology"/>
<dbReference type="Pfam" id="PF00270">
    <property type="entry name" value="DEAD"/>
    <property type="match status" value="1"/>
</dbReference>
<keyword evidence="4 6" id="KW-0067">ATP-binding</keyword>
<keyword evidence="5" id="KW-0694">RNA-binding</keyword>
<accession>A0A0B2UKS4</accession>
<dbReference type="GO" id="GO:0016787">
    <property type="term" value="F:hydrolase activity"/>
    <property type="evidence" value="ECO:0007669"/>
    <property type="project" value="UniProtKB-KW"/>
</dbReference>
<keyword evidence="2 6" id="KW-0378">Hydrolase</keyword>
<organism evidence="10 11">
    <name type="scientific">Ordospora colligata OC4</name>
    <dbReference type="NCBI Taxonomy" id="1354746"/>
    <lineage>
        <taxon>Eukaryota</taxon>
        <taxon>Fungi</taxon>
        <taxon>Fungi incertae sedis</taxon>
        <taxon>Microsporidia</taxon>
        <taxon>Ordosporidae</taxon>
        <taxon>Ordospora</taxon>
    </lineage>
</organism>
<dbReference type="Gene3D" id="3.40.50.300">
    <property type="entry name" value="P-loop containing nucleotide triphosphate hydrolases"/>
    <property type="match status" value="2"/>
</dbReference>
<keyword evidence="7" id="KW-0175">Coiled coil</keyword>
<feature type="coiled-coil region" evidence="7">
    <location>
        <begin position="375"/>
        <end position="402"/>
    </location>
</feature>
<evidence type="ECO:0000256" key="3">
    <source>
        <dbReference type="ARBA" id="ARBA00022806"/>
    </source>
</evidence>
<dbReference type="FunCoup" id="A0A0B2UKS4">
    <property type="interactions" value="305"/>
</dbReference>
<feature type="domain" description="Helicase ATP-binding" evidence="8">
    <location>
        <begin position="32"/>
        <end position="202"/>
    </location>
</feature>
<dbReference type="CDD" id="cd00268">
    <property type="entry name" value="DEADc"/>
    <property type="match status" value="1"/>
</dbReference>
<dbReference type="HOGENOM" id="CLU_003041_1_1_1"/>
<evidence type="ECO:0000256" key="6">
    <source>
        <dbReference type="RuleBase" id="RU000492"/>
    </source>
</evidence>
<dbReference type="InterPro" id="IPR011545">
    <property type="entry name" value="DEAD/DEAH_box_helicase_dom"/>
</dbReference>
<dbReference type="InterPro" id="IPR050079">
    <property type="entry name" value="DEAD_box_RNA_helicase"/>
</dbReference>
<evidence type="ECO:0000259" key="9">
    <source>
        <dbReference type="PROSITE" id="PS51194"/>
    </source>
</evidence>
<protein>
    <submittedName>
        <fullName evidence="10">ATP-dependent rRNA helicase</fullName>
    </submittedName>
</protein>
<dbReference type="InterPro" id="IPR000629">
    <property type="entry name" value="RNA-helicase_DEAD-box_CS"/>
</dbReference>
<dbReference type="EMBL" id="JOKQ01000005">
    <property type="protein sequence ID" value="KHN69632.1"/>
    <property type="molecule type" value="Genomic_DNA"/>
</dbReference>
<evidence type="ECO:0000313" key="11">
    <source>
        <dbReference type="Proteomes" id="UP000031056"/>
    </source>
</evidence>
<dbReference type="InterPro" id="IPR014001">
    <property type="entry name" value="Helicase_ATP-bd"/>
</dbReference>
<dbReference type="VEuPathDB" id="MicrosporidiaDB:M896_050380"/>
<dbReference type="SMART" id="SM00487">
    <property type="entry name" value="DEXDc"/>
    <property type="match status" value="1"/>
</dbReference>